<proteinExistence type="predicted"/>
<evidence type="ECO:0000313" key="1">
    <source>
        <dbReference type="EMBL" id="MBM9507397.1"/>
    </source>
</evidence>
<keyword evidence="2" id="KW-1185">Reference proteome</keyword>
<dbReference type="Pfam" id="PF16157">
    <property type="entry name" value="DUF4865"/>
    <property type="match status" value="1"/>
</dbReference>
<evidence type="ECO:0000313" key="2">
    <source>
        <dbReference type="Proteomes" id="UP000749040"/>
    </source>
</evidence>
<dbReference type="EMBL" id="JADKYB010000013">
    <property type="protein sequence ID" value="MBM9507397.1"/>
    <property type="molecule type" value="Genomic_DNA"/>
</dbReference>
<dbReference type="Proteomes" id="UP000749040">
    <property type="component" value="Unassembled WGS sequence"/>
</dbReference>
<reference evidence="1 2" key="1">
    <citation type="submission" date="2021-01" db="EMBL/GenBank/DDBJ databases">
        <title>Streptomyces acididurans sp. nov., isolated from a peat swamp forest soil.</title>
        <authorList>
            <person name="Chantavorakit T."/>
            <person name="Duangmal K."/>
        </authorList>
    </citation>
    <scope>NUCLEOTIDE SEQUENCE [LARGE SCALE GENOMIC DNA]</scope>
    <source>
        <strain evidence="1 2">KK5PA1</strain>
    </source>
</reference>
<comment type="caution">
    <text evidence="1">The sequence shown here is derived from an EMBL/GenBank/DDBJ whole genome shotgun (WGS) entry which is preliminary data.</text>
</comment>
<accession>A0ABS2TX80</accession>
<protein>
    <submittedName>
        <fullName evidence="1">DUF4865 family protein</fullName>
    </submittedName>
</protein>
<gene>
    <name evidence="1" type="ORF">ITX44_23230</name>
</gene>
<dbReference type="InterPro" id="IPR032349">
    <property type="entry name" value="DUF4865"/>
</dbReference>
<sequence>MLAMNYRITLPADYDMGIIRHRVATRGHALDDFPGLGLKAYLIKERGVAGSAVNQYAPFYLWHTAEGMNSFLWGPGFRGLVADFGRPVVEHWTGLAFRPGPAVAAEPLAAVRRAERLAPGEDPADAVARAVDELAAEAGRPGVHSAAVVIDPRHWELVRFTLWEPEPTQVPDEPGAERCRVLHLSRPGLDALGAGRQW</sequence>
<dbReference type="RefSeq" id="WP_205359276.1">
    <property type="nucleotide sequence ID" value="NZ_JADKYB010000013.1"/>
</dbReference>
<name>A0ABS2TX80_9ACTN</name>
<organism evidence="1 2">
    <name type="scientific">Actinacidiphila acididurans</name>
    <dbReference type="NCBI Taxonomy" id="2784346"/>
    <lineage>
        <taxon>Bacteria</taxon>
        <taxon>Bacillati</taxon>
        <taxon>Actinomycetota</taxon>
        <taxon>Actinomycetes</taxon>
        <taxon>Kitasatosporales</taxon>
        <taxon>Streptomycetaceae</taxon>
        <taxon>Actinacidiphila</taxon>
    </lineage>
</organism>